<dbReference type="AlphaFoldDB" id="A0A381TER4"/>
<accession>A0A381TER4</accession>
<reference evidence="1" key="1">
    <citation type="submission" date="2018-05" db="EMBL/GenBank/DDBJ databases">
        <authorList>
            <person name="Lanie J.A."/>
            <person name="Ng W.-L."/>
            <person name="Kazmierczak K.M."/>
            <person name="Andrzejewski T.M."/>
            <person name="Davidsen T.M."/>
            <person name="Wayne K.J."/>
            <person name="Tettelin H."/>
            <person name="Glass J.I."/>
            <person name="Rusch D."/>
            <person name="Podicherti R."/>
            <person name="Tsui H.-C.T."/>
            <person name="Winkler M.E."/>
        </authorList>
    </citation>
    <scope>NUCLEOTIDE SEQUENCE</scope>
</reference>
<protein>
    <submittedName>
        <fullName evidence="1">Uncharacterized protein</fullName>
    </submittedName>
</protein>
<dbReference type="EMBL" id="UINC01004480">
    <property type="protein sequence ID" value="SVA14625.1"/>
    <property type="molecule type" value="Genomic_DNA"/>
</dbReference>
<name>A0A381TER4_9ZZZZ</name>
<organism evidence="1">
    <name type="scientific">marine metagenome</name>
    <dbReference type="NCBI Taxonomy" id="408172"/>
    <lineage>
        <taxon>unclassified sequences</taxon>
        <taxon>metagenomes</taxon>
        <taxon>ecological metagenomes</taxon>
    </lineage>
</organism>
<sequence>MDSIIYQESIYPLFQYSYKVLLNLIT</sequence>
<evidence type="ECO:0000313" key="1">
    <source>
        <dbReference type="EMBL" id="SVA14625.1"/>
    </source>
</evidence>
<proteinExistence type="predicted"/>
<gene>
    <name evidence="1" type="ORF">METZ01_LOCUS67479</name>
</gene>